<reference evidence="1" key="1">
    <citation type="submission" date="2023-01" db="EMBL/GenBank/DDBJ databases">
        <title>Genome assembly of the deep-sea coral Lophelia pertusa.</title>
        <authorList>
            <person name="Herrera S."/>
            <person name="Cordes E."/>
        </authorList>
    </citation>
    <scope>NUCLEOTIDE SEQUENCE</scope>
    <source>
        <strain evidence="1">USNM1676648</strain>
        <tissue evidence="1">Polyp</tissue>
    </source>
</reference>
<organism evidence="1 2">
    <name type="scientific">Desmophyllum pertusum</name>
    <dbReference type="NCBI Taxonomy" id="174260"/>
    <lineage>
        <taxon>Eukaryota</taxon>
        <taxon>Metazoa</taxon>
        <taxon>Cnidaria</taxon>
        <taxon>Anthozoa</taxon>
        <taxon>Hexacorallia</taxon>
        <taxon>Scleractinia</taxon>
        <taxon>Caryophylliina</taxon>
        <taxon>Caryophylliidae</taxon>
        <taxon>Desmophyllum</taxon>
    </lineage>
</organism>
<gene>
    <name evidence="1" type="ORF">OS493_030388</name>
</gene>
<protein>
    <submittedName>
        <fullName evidence="1">Uncharacterized protein</fullName>
    </submittedName>
</protein>
<proteinExistence type="predicted"/>
<dbReference type="AlphaFoldDB" id="A0A9X0CWQ7"/>
<accession>A0A9X0CWQ7</accession>
<comment type="caution">
    <text evidence="1">The sequence shown here is derived from an EMBL/GenBank/DDBJ whole genome shotgun (WGS) entry which is preliminary data.</text>
</comment>
<dbReference type="Proteomes" id="UP001163046">
    <property type="component" value="Unassembled WGS sequence"/>
</dbReference>
<dbReference type="OrthoDB" id="5968066at2759"/>
<evidence type="ECO:0000313" key="1">
    <source>
        <dbReference type="EMBL" id="KAJ7377188.1"/>
    </source>
</evidence>
<name>A0A9X0CWQ7_9CNID</name>
<keyword evidence="2" id="KW-1185">Reference proteome</keyword>
<evidence type="ECO:0000313" key="2">
    <source>
        <dbReference type="Proteomes" id="UP001163046"/>
    </source>
</evidence>
<dbReference type="EMBL" id="MU826382">
    <property type="protein sequence ID" value="KAJ7377188.1"/>
    <property type="molecule type" value="Genomic_DNA"/>
</dbReference>
<sequence length="107" mass="12211">MRTNLLFQRKIYTEYYQKHIQLHATVAGTKQGIDTIQPQSLPPTSAAAMSHSMRVYHQVHQLKGEREAFSAEECGWKATDDQLAPLMTHLQPASETLLHVVRSLRLQ</sequence>